<dbReference type="EMBL" id="HM004124">
    <property type="protein sequence ID" value="ADG60025.1"/>
    <property type="molecule type" value="Genomic_DNA"/>
</dbReference>
<reference evidence="1 2" key="1">
    <citation type="journal article" date="2010" name="Virol. J.">
        <title>Genomes of the T4-related bacteriophages as windows on microbial genome evolution.</title>
        <authorList>
            <person name="Petrov V.M."/>
            <person name="Ratnayaka S."/>
            <person name="Nolan J.M."/>
            <person name="Miller E.S."/>
            <person name="Karam J.D."/>
        </authorList>
    </citation>
    <scope>NUCLEOTIDE SEQUENCE [LARGE SCALE GENOMIC DNA]</scope>
</reference>
<evidence type="ECO:0000313" key="2">
    <source>
        <dbReference type="Proteomes" id="UP000008731"/>
    </source>
</evidence>
<evidence type="ECO:0000313" key="1">
    <source>
        <dbReference type="EMBL" id="ADG60025.1"/>
    </source>
</evidence>
<gene>
    <name evidence="1" type="ORF">Acj9p125</name>
</gene>
<accession>E5EPQ9</accession>
<dbReference type="KEGG" id="vg:9926559"/>
<dbReference type="GeneID" id="9926559"/>
<organism evidence="1 2">
    <name type="scientific">Acinetobacter phage Acj9</name>
    <dbReference type="NCBI Taxonomy" id="760939"/>
    <lineage>
        <taxon>Viruses</taxon>
        <taxon>Duplodnaviria</taxon>
        <taxon>Heunggongvirae</taxon>
        <taxon>Uroviricota</taxon>
        <taxon>Caudoviricetes</taxon>
        <taxon>Pantevenvirales</taxon>
        <taxon>Straboviridae</taxon>
        <taxon>Twarogvirinae</taxon>
        <taxon>Acajnonavirus</taxon>
        <taxon>Acajnonavirus acj9</taxon>
    </lineage>
</organism>
<dbReference type="Proteomes" id="UP000008731">
    <property type="component" value="Segment"/>
</dbReference>
<name>E5EPQ9_9CAUD</name>
<dbReference type="RefSeq" id="YP_004010262.1">
    <property type="nucleotide sequence ID" value="NC_014663.1"/>
</dbReference>
<sequence length="153" mass="17417">MENNLAYEQLSALRRATRLLADSVAWVDPEVIGADKDLATIDVLYGQDAFILSVRGNDSATDKPRTLKTVVIPSKEVQYVIDNIKSKDMDRFERWYSALILEQRQKRQSEQIAQAIQTLNSSKFDTTIVTLLRSLTPQRVAPMALKYLKEQSK</sequence>
<protein>
    <submittedName>
        <fullName evidence="1">Uncharacterized protein</fullName>
    </submittedName>
</protein>
<keyword evidence="2" id="KW-1185">Reference proteome</keyword>
<proteinExistence type="predicted"/>